<proteinExistence type="predicted"/>
<evidence type="ECO:0000313" key="3">
    <source>
        <dbReference type="Proteomes" id="UP001604277"/>
    </source>
</evidence>
<organism evidence="2 3">
    <name type="scientific">Forsythia ovata</name>
    <dbReference type="NCBI Taxonomy" id="205694"/>
    <lineage>
        <taxon>Eukaryota</taxon>
        <taxon>Viridiplantae</taxon>
        <taxon>Streptophyta</taxon>
        <taxon>Embryophyta</taxon>
        <taxon>Tracheophyta</taxon>
        <taxon>Spermatophyta</taxon>
        <taxon>Magnoliopsida</taxon>
        <taxon>eudicotyledons</taxon>
        <taxon>Gunneridae</taxon>
        <taxon>Pentapetalae</taxon>
        <taxon>asterids</taxon>
        <taxon>lamiids</taxon>
        <taxon>Lamiales</taxon>
        <taxon>Oleaceae</taxon>
        <taxon>Forsythieae</taxon>
        <taxon>Forsythia</taxon>
    </lineage>
</organism>
<sequence>MHKNMQQQSKVTNNVQKKEMMDDGGKSSTKSKKKQALVYERRVACHELYLVHNALEIFIDLIGARTRTFKRNQQPVLDCCHKNLMAVNAKGHIAVDGAKRCGEETNPEKSYYETEAKIRGVDIDAADVNNDLAVVEYVEEIYSFYKLVEAPSVSTSGPSYSRSNLRLLLGVLGALLAPVHVSNNDPLP</sequence>
<keyword evidence="3" id="KW-1185">Reference proteome</keyword>
<dbReference type="EMBL" id="JBFOLJ010000005">
    <property type="protein sequence ID" value="KAL2538795.1"/>
    <property type="molecule type" value="Genomic_DNA"/>
</dbReference>
<feature type="compositionally biased region" description="Basic and acidic residues" evidence="1">
    <location>
        <begin position="16"/>
        <end position="25"/>
    </location>
</feature>
<gene>
    <name evidence="2" type="ORF">Fot_20186</name>
</gene>
<comment type="caution">
    <text evidence="2">The sequence shown here is derived from an EMBL/GenBank/DDBJ whole genome shotgun (WGS) entry which is preliminary data.</text>
</comment>
<dbReference type="AlphaFoldDB" id="A0ABD1VN66"/>
<dbReference type="Proteomes" id="UP001604277">
    <property type="component" value="Unassembled WGS sequence"/>
</dbReference>
<feature type="compositionally biased region" description="Polar residues" evidence="1">
    <location>
        <begin position="1"/>
        <end position="15"/>
    </location>
</feature>
<evidence type="ECO:0000313" key="2">
    <source>
        <dbReference type="EMBL" id="KAL2538795.1"/>
    </source>
</evidence>
<protein>
    <submittedName>
        <fullName evidence="2">Uncharacterized protein</fullName>
    </submittedName>
</protein>
<accession>A0ABD1VN66</accession>
<feature type="region of interest" description="Disordered" evidence="1">
    <location>
        <begin position="1"/>
        <end position="33"/>
    </location>
</feature>
<name>A0ABD1VN66_9LAMI</name>
<evidence type="ECO:0000256" key="1">
    <source>
        <dbReference type="SAM" id="MobiDB-lite"/>
    </source>
</evidence>
<reference evidence="3" key="1">
    <citation type="submission" date="2024-07" db="EMBL/GenBank/DDBJ databases">
        <title>Two chromosome-level genome assemblies of Korean endemic species Abeliophyllum distichum and Forsythia ovata (Oleaceae).</title>
        <authorList>
            <person name="Jang H."/>
        </authorList>
    </citation>
    <scope>NUCLEOTIDE SEQUENCE [LARGE SCALE GENOMIC DNA]</scope>
</reference>